<feature type="transmembrane region" description="Helical" evidence="6">
    <location>
        <begin position="361"/>
        <end position="380"/>
    </location>
</feature>
<keyword evidence="8" id="KW-1185">Reference proteome</keyword>
<feature type="transmembrane region" description="Helical" evidence="6">
    <location>
        <begin position="312"/>
        <end position="340"/>
    </location>
</feature>
<evidence type="ECO:0000313" key="8">
    <source>
        <dbReference type="Proteomes" id="UP000466517"/>
    </source>
</evidence>
<evidence type="ECO:0000256" key="1">
    <source>
        <dbReference type="ARBA" id="ARBA00004141"/>
    </source>
</evidence>
<dbReference type="KEGG" id="mmag:MMAD_17980"/>
<dbReference type="EMBL" id="AP022610">
    <property type="protein sequence ID" value="BBZ27503.1"/>
    <property type="molecule type" value="Genomic_DNA"/>
</dbReference>
<evidence type="ECO:0000313" key="7">
    <source>
        <dbReference type="EMBL" id="BBZ27503.1"/>
    </source>
</evidence>
<feature type="transmembrane region" description="Helical" evidence="6">
    <location>
        <begin position="150"/>
        <end position="171"/>
    </location>
</feature>
<evidence type="ECO:0000256" key="2">
    <source>
        <dbReference type="ARBA" id="ARBA00022448"/>
    </source>
</evidence>
<evidence type="ECO:0000256" key="4">
    <source>
        <dbReference type="ARBA" id="ARBA00022989"/>
    </source>
</evidence>
<reference evidence="7 8" key="1">
    <citation type="journal article" date="2019" name="Emerg. Microbes Infect.">
        <title>Comprehensive subspecies identification of 175 nontuberculous mycobacteria species based on 7547 genomic profiles.</title>
        <authorList>
            <person name="Matsumoto Y."/>
            <person name="Kinjo T."/>
            <person name="Motooka D."/>
            <person name="Nabeya D."/>
            <person name="Jung N."/>
            <person name="Uechi K."/>
            <person name="Horii T."/>
            <person name="Iida T."/>
            <person name="Fujita J."/>
            <person name="Nakamura S."/>
        </authorList>
    </citation>
    <scope>NUCLEOTIDE SEQUENCE [LARGE SCALE GENOMIC DNA]</scope>
    <source>
        <strain evidence="7 8">JCM 13574</strain>
    </source>
</reference>
<organism evidence="7 8">
    <name type="scientific">Mycolicibacterium madagascariense</name>
    <dbReference type="NCBI Taxonomy" id="212765"/>
    <lineage>
        <taxon>Bacteria</taxon>
        <taxon>Bacillati</taxon>
        <taxon>Actinomycetota</taxon>
        <taxon>Actinomycetes</taxon>
        <taxon>Mycobacteriales</taxon>
        <taxon>Mycobacteriaceae</taxon>
        <taxon>Mycolicibacterium</taxon>
    </lineage>
</organism>
<dbReference type="GO" id="GO:0016020">
    <property type="term" value="C:membrane"/>
    <property type="evidence" value="ECO:0007669"/>
    <property type="project" value="UniProtKB-SubCell"/>
</dbReference>
<feature type="transmembrane region" description="Helical" evidence="6">
    <location>
        <begin position="430"/>
        <end position="454"/>
    </location>
</feature>
<dbReference type="PANTHER" id="PTHR45649">
    <property type="entry name" value="AMINO-ACID PERMEASE BAT1"/>
    <property type="match status" value="1"/>
</dbReference>
<dbReference type="RefSeq" id="WP_163735432.1">
    <property type="nucleotide sequence ID" value="NZ_AP022610.1"/>
</dbReference>
<feature type="transmembrane region" description="Helical" evidence="6">
    <location>
        <begin position="386"/>
        <end position="410"/>
    </location>
</feature>
<protein>
    <submittedName>
        <fullName evidence="7">Amino acid permease</fullName>
    </submittedName>
</protein>
<dbReference type="Proteomes" id="UP000466517">
    <property type="component" value="Chromosome"/>
</dbReference>
<proteinExistence type="predicted"/>
<feature type="transmembrane region" description="Helical" evidence="6">
    <location>
        <begin position="30"/>
        <end position="54"/>
    </location>
</feature>
<name>A0A7I7XE68_9MYCO</name>
<keyword evidence="2" id="KW-0813">Transport</keyword>
<feature type="transmembrane region" description="Helical" evidence="6">
    <location>
        <begin position="466"/>
        <end position="491"/>
    </location>
</feature>
<gene>
    <name evidence="7" type="ORF">MMAD_17980</name>
</gene>
<feature type="transmembrane region" description="Helical" evidence="6">
    <location>
        <begin position="262"/>
        <end position="284"/>
    </location>
</feature>
<dbReference type="PANTHER" id="PTHR45649:SF26">
    <property type="entry name" value="OS04G0435100 PROTEIN"/>
    <property type="match status" value="1"/>
</dbReference>
<dbReference type="PIRSF" id="PIRSF006060">
    <property type="entry name" value="AA_transporter"/>
    <property type="match status" value="1"/>
</dbReference>
<dbReference type="GO" id="GO:0022857">
    <property type="term" value="F:transmembrane transporter activity"/>
    <property type="evidence" value="ECO:0007669"/>
    <property type="project" value="InterPro"/>
</dbReference>
<keyword evidence="5 6" id="KW-0472">Membrane</keyword>
<evidence type="ECO:0000256" key="6">
    <source>
        <dbReference type="SAM" id="Phobius"/>
    </source>
</evidence>
<sequence length="513" mass="54311">MLHDDSRSADAEYLQKYGYKQQLDRKLGSFSTFAAGFSYISILTGAFQLFYVAFGFAGPAFLWTWPVVVIGQLAVGLCFAELSAHHPLAGSVYAWSKQLAGRLVSFMAGWLMFIACTVTVAGVALAMQVVLPAISPVFQLVGDGTGTYDFAGNAVVLGSILIIATTVINVVGVRLISIINNIGVAVELVASILLIVLLAIHVKRGPGVITSTAGHTSGGSGAIFGALLASSLLATYILWGFDTAGSVAEETIDPRRRSPRAIIQALLAAGITGGLIMLFAMMAVGDVNAQELSVSGLPYVITNVLGDVLGKIFLAAAATSIFVCCLTVQTGTVRIAFALARDGALPKSEYLAKVSERTRTPVVPTLVVGVVAVVILLINIRQPQIFTVVTSVVVVLAYLAYLLVTVPMLVRRFGGRWPVAGRGDQEYFGLGRWGVPVNLVAIAMGLFAVVNMVWPRQEIYNPVAPFHWYLQWGGVITVAVVILAGLAIYVARHRTTAAPASAVGLTDRRESVG</sequence>
<feature type="transmembrane region" description="Helical" evidence="6">
    <location>
        <begin position="103"/>
        <end position="130"/>
    </location>
</feature>
<accession>A0A7I7XE68</accession>
<comment type="subcellular location">
    <subcellularLocation>
        <location evidence="1">Membrane</location>
        <topology evidence="1">Multi-pass membrane protein</topology>
    </subcellularLocation>
</comment>
<feature type="transmembrane region" description="Helical" evidence="6">
    <location>
        <begin position="222"/>
        <end position="241"/>
    </location>
</feature>
<keyword evidence="4 6" id="KW-1133">Transmembrane helix</keyword>
<dbReference type="Gene3D" id="1.20.1740.10">
    <property type="entry name" value="Amino acid/polyamine transporter I"/>
    <property type="match status" value="1"/>
</dbReference>
<dbReference type="AlphaFoldDB" id="A0A7I7XE68"/>
<evidence type="ECO:0000256" key="5">
    <source>
        <dbReference type="ARBA" id="ARBA00023136"/>
    </source>
</evidence>
<feature type="transmembrane region" description="Helical" evidence="6">
    <location>
        <begin position="178"/>
        <end position="202"/>
    </location>
</feature>
<dbReference type="Pfam" id="PF13520">
    <property type="entry name" value="AA_permease_2"/>
    <property type="match status" value="1"/>
</dbReference>
<dbReference type="InterPro" id="IPR002293">
    <property type="entry name" value="AA/rel_permease1"/>
</dbReference>
<keyword evidence="3 6" id="KW-0812">Transmembrane</keyword>
<feature type="transmembrane region" description="Helical" evidence="6">
    <location>
        <begin position="60"/>
        <end position="82"/>
    </location>
</feature>
<evidence type="ECO:0000256" key="3">
    <source>
        <dbReference type="ARBA" id="ARBA00022692"/>
    </source>
</evidence>